<keyword evidence="2" id="KW-1160">Virus entry into host cell</keyword>
<keyword evidence="1" id="KW-1188">Viral release from host cell</keyword>
<evidence type="ECO:0000256" key="1">
    <source>
        <dbReference type="ARBA" id="ARBA00022950"/>
    </source>
</evidence>
<dbReference type="Pfam" id="PF04860">
    <property type="entry name" value="Phage_portal"/>
    <property type="match status" value="1"/>
</dbReference>
<dbReference type="EMBL" id="BK015374">
    <property type="protein sequence ID" value="DAE03772.1"/>
    <property type="molecule type" value="Genomic_DNA"/>
</dbReference>
<feature type="region of interest" description="Disordered" evidence="4">
    <location>
        <begin position="379"/>
        <end position="400"/>
    </location>
</feature>
<evidence type="ECO:0000256" key="3">
    <source>
        <dbReference type="ARBA" id="ARBA00023219"/>
    </source>
</evidence>
<accession>A0A8S5PC23</accession>
<keyword evidence="2" id="KW-1171">Viral genome ejection through host cell envelope</keyword>
<feature type="compositionally biased region" description="Gly residues" evidence="4">
    <location>
        <begin position="391"/>
        <end position="400"/>
    </location>
</feature>
<proteinExistence type="predicted"/>
<sequence>MKIFNILKKTIKDESITDETTIDDVLLKAIIGGEDITRKKALDIPIVNSCVGLICDTFATIPIKLYKKTKSNGAIKAEEVTDERVKIINSDTKDTLDGFQFKRAICEDYLLGKGGYAFIKRSRNKFTGLNYVEEQYVTIFKNVDKIDKYFKIFVDGKEYDSYQFIKLLRNTKDGATGDGMVSSINKSLQSAYQRILLENDLMKTCGNKKGFLRAIKHLDEKAMEKLKRAWNDYYDGNASCIILNDGMEFKEASNTSVENQLDEKTKTFADEIKDLFRIRSKYDDYIKEAIIPITTAFCTSLNRDFLLESEKENYYFAADLNELLKGSLNERYEAYKTAIEMGILSRNEVRYKENLNKVNGLDTYSFSLGDVLLDPQTGNIYTPNTDSTKKAGGGENKIEK</sequence>
<organism evidence="5">
    <name type="scientific">Myoviridae sp. ct2Pw37</name>
    <dbReference type="NCBI Taxonomy" id="2825021"/>
    <lineage>
        <taxon>Viruses</taxon>
        <taxon>Duplodnaviria</taxon>
        <taxon>Heunggongvirae</taxon>
        <taxon>Uroviricota</taxon>
        <taxon>Caudoviricetes</taxon>
    </lineage>
</organism>
<dbReference type="InterPro" id="IPR006944">
    <property type="entry name" value="Phage/GTA_portal"/>
</dbReference>
<name>A0A8S5PC23_9CAUD</name>
<evidence type="ECO:0000256" key="4">
    <source>
        <dbReference type="SAM" id="MobiDB-lite"/>
    </source>
</evidence>
<dbReference type="InterPro" id="IPR006427">
    <property type="entry name" value="Portal_HK97"/>
</dbReference>
<keyword evidence="1" id="KW-0118">Viral capsid assembly</keyword>
<protein>
    <submittedName>
        <fullName evidence="5">Portal protein</fullName>
    </submittedName>
</protein>
<keyword evidence="2" id="KW-1162">Viral penetration into host cytoplasm</keyword>
<reference evidence="5" key="1">
    <citation type="journal article" date="2021" name="Proc. Natl. Acad. Sci. U.S.A.">
        <title>A Catalog of Tens of Thousands of Viruses from Human Metagenomes Reveals Hidden Associations with Chronic Diseases.</title>
        <authorList>
            <person name="Tisza M.J."/>
            <person name="Buck C.B."/>
        </authorList>
    </citation>
    <scope>NUCLEOTIDE SEQUENCE</scope>
    <source>
        <strain evidence="5">Ct2Pw37</strain>
    </source>
</reference>
<evidence type="ECO:0000256" key="2">
    <source>
        <dbReference type="ARBA" id="ARBA00023009"/>
    </source>
</evidence>
<dbReference type="NCBIfam" id="TIGR01537">
    <property type="entry name" value="portal_HK97"/>
    <property type="match status" value="1"/>
</dbReference>
<keyword evidence="3" id="KW-0231">Viral genome packaging</keyword>
<evidence type="ECO:0000313" key="5">
    <source>
        <dbReference type="EMBL" id="DAE03772.1"/>
    </source>
</evidence>